<organism evidence="1 2">
    <name type="scientific">Pleurodeles waltl</name>
    <name type="common">Iberian ribbed newt</name>
    <dbReference type="NCBI Taxonomy" id="8319"/>
    <lineage>
        <taxon>Eukaryota</taxon>
        <taxon>Metazoa</taxon>
        <taxon>Chordata</taxon>
        <taxon>Craniata</taxon>
        <taxon>Vertebrata</taxon>
        <taxon>Euteleostomi</taxon>
        <taxon>Amphibia</taxon>
        <taxon>Batrachia</taxon>
        <taxon>Caudata</taxon>
        <taxon>Salamandroidea</taxon>
        <taxon>Salamandridae</taxon>
        <taxon>Pleurodelinae</taxon>
        <taxon>Pleurodeles</taxon>
    </lineage>
</organism>
<evidence type="ECO:0000313" key="2">
    <source>
        <dbReference type="Proteomes" id="UP001066276"/>
    </source>
</evidence>
<comment type="caution">
    <text evidence="1">The sequence shown here is derived from an EMBL/GenBank/DDBJ whole genome shotgun (WGS) entry which is preliminary data.</text>
</comment>
<dbReference type="Proteomes" id="UP001066276">
    <property type="component" value="Chromosome 5"/>
</dbReference>
<dbReference type="AlphaFoldDB" id="A0AAV7RKI1"/>
<sequence>MSAVLTQKYPLGHKPLAYYRGLLDSVIQGNFPCEQDLAAAAFSVNKSFVMGAPLTLYVEHSVFAVIQNSKSTLTKQQVLGYELTPSRPSIKVVQCHLLNPATFLAHKVQDGKETNDSMTHPEGISQAVEDPIRESEALLFNGTSMINQGTGVRHTGVAVVMASSHMSREKLQDTAQLTLLSHYSAQVAELTALIEVLTKIRERK</sequence>
<name>A0AAV7RKI1_PLEWA</name>
<proteinExistence type="predicted"/>
<dbReference type="EMBL" id="JANPWB010000009">
    <property type="protein sequence ID" value="KAJ1153147.1"/>
    <property type="molecule type" value="Genomic_DNA"/>
</dbReference>
<keyword evidence="2" id="KW-1185">Reference proteome</keyword>
<evidence type="ECO:0000313" key="1">
    <source>
        <dbReference type="EMBL" id="KAJ1153147.1"/>
    </source>
</evidence>
<accession>A0AAV7RKI1</accession>
<gene>
    <name evidence="1" type="ORF">NDU88_005909</name>
</gene>
<protein>
    <submittedName>
        <fullName evidence="1">Uncharacterized protein</fullName>
    </submittedName>
</protein>
<reference evidence="1" key="1">
    <citation type="journal article" date="2022" name="bioRxiv">
        <title>Sequencing and chromosome-scale assembly of the giantPleurodeles waltlgenome.</title>
        <authorList>
            <person name="Brown T."/>
            <person name="Elewa A."/>
            <person name="Iarovenko S."/>
            <person name="Subramanian E."/>
            <person name="Araus A.J."/>
            <person name="Petzold A."/>
            <person name="Susuki M."/>
            <person name="Suzuki K.-i.T."/>
            <person name="Hayashi T."/>
            <person name="Toyoda A."/>
            <person name="Oliveira C."/>
            <person name="Osipova E."/>
            <person name="Leigh N.D."/>
            <person name="Simon A."/>
            <person name="Yun M.H."/>
        </authorList>
    </citation>
    <scope>NUCLEOTIDE SEQUENCE</scope>
    <source>
        <strain evidence="1">20211129_DDA</strain>
        <tissue evidence="1">Liver</tissue>
    </source>
</reference>
<dbReference type="Gene3D" id="3.10.20.370">
    <property type="match status" value="1"/>
</dbReference>